<dbReference type="GO" id="GO:0002055">
    <property type="term" value="F:adenine binding"/>
    <property type="evidence" value="ECO:0007669"/>
    <property type="project" value="TreeGrafter"/>
</dbReference>
<reference evidence="13" key="1">
    <citation type="submission" date="2018-05" db="EMBL/GenBank/DDBJ databases">
        <authorList>
            <person name="Lanie J.A."/>
            <person name="Ng W.-L."/>
            <person name="Kazmierczak K.M."/>
            <person name="Andrzejewski T.M."/>
            <person name="Davidsen T.M."/>
            <person name="Wayne K.J."/>
            <person name="Tettelin H."/>
            <person name="Glass J.I."/>
            <person name="Rusch D."/>
            <person name="Podicherti R."/>
            <person name="Tsui H.-C.T."/>
            <person name="Winkler M.E."/>
        </authorList>
    </citation>
    <scope>NUCLEOTIDE SEQUENCE</scope>
</reference>
<dbReference type="GO" id="GO:0006166">
    <property type="term" value="P:purine ribonucleoside salvage"/>
    <property type="evidence" value="ECO:0007669"/>
    <property type="project" value="UniProtKB-KW"/>
</dbReference>
<comment type="subunit">
    <text evidence="6">Homodimer.</text>
</comment>
<sequence length="170" mass="18795">MDLHKCIRTIPDFPKDGVSFRDVTPLLADTEAFNFAIDKMVVLSKQFRPDVIAGIESRGFLFGAPISLKLGLPFVPIRKEGKLPFEKKSVRYDLEYGNDKLEIHVDAFQSGQKVLLVDDLIATGGTLEASSRLVESLDAEVAGICVLIELLDIGSRELLSSRQVSSVLRF</sequence>
<evidence type="ECO:0000256" key="11">
    <source>
        <dbReference type="ARBA" id="ARBA00022726"/>
    </source>
</evidence>
<dbReference type="PANTHER" id="PTHR32315:SF3">
    <property type="entry name" value="ADENINE PHOSPHORIBOSYLTRANSFERASE"/>
    <property type="match status" value="1"/>
</dbReference>
<dbReference type="UniPathway" id="UPA00588">
    <property type="reaction ID" value="UER00646"/>
</dbReference>
<dbReference type="InterPro" id="IPR029057">
    <property type="entry name" value="PRTase-like"/>
</dbReference>
<evidence type="ECO:0000256" key="10">
    <source>
        <dbReference type="ARBA" id="ARBA00022679"/>
    </source>
</evidence>
<evidence type="ECO:0000256" key="4">
    <source>
        <dbReference type="ARBA" id="ARBA00004659"/>
    </source>
</evidence>
<evidence type="ECO:0000256" key="7">
    <source>
        <dbReference type="ARBA" id="ARBA00011893"/>
    </source>
</evidence>
<dbReference type="FunFam" id="3.40.50.2020:FF:000004">
    <property type="entry name" value="Adenine phosphoribosyltransferase"/>
    <property type="match status" value="1"/>
</dbReference>
<name>A0A381YPK5_9ZZZZ</name>
<dbReference type="GO" id="GO:0044209">
    <property type="term" value="P:AMP salvage"/>
    <property type="evidence" value="ECO:0007669"/>
    <property type="project" value="UniProtKB-UniPathway"/>
</dbReference>
<comment type="similarity">
    <text evidence="5">Belongs to the purine/pyrimidine phosphoribosyltransferase family.</text>
</comment>
<comment type="subcellular location">
    <subcellularLocation>
        <location evidence="3">Cytoplasm</location>
    </subcellularLocation>
</comment>
<evidence type="ECO:0000259" key="12">
    <source>
        <dbReference type="Pfam" id="PF00156"/>
    </source>
</evidence>
<comment type="pathway">
    <text evidence="4">Purine metabolism; AMP biosynthesis via salvage pathway; AMP from adenine: step 1/1.</text>
</comment>
<dbReference type="EC" id="2.4.2.7" evidence="7"/>
<dbReference type="InterPro" id="IPR005764">
    <property type="entry name" value="Ade_phspho_trans"/>
</dbReference>
<evidence type="ECO:0000256" key="6">
    <source>
        <dbReference type="ARBA" id="ARBA00011738"/>
    </source>
</evidence>
<keyword evidence="10" id="KW-0808">Transferase</keyword>
<dbReference type="CDD" id="cd06223">
    <property type="entry name" value="PRTases_typeI"/>
    <property type="match status" value="1"/>
</dbReference>
<evidence type="ECO:0000256" key="2">
    <source>
        <dbReference type="ARBA" id="ARBA00003968"/>
    </source>
</evidence>
<evidence type="ECO:0000256" key="9">
    <source>
        <dbReference type="ARBA" id="ARBA00022676"/>
    </source>
</evidence>
<keyword evidence="8" id="KW-0963">Cytoplasm</keyword>
<dbReference type="PANTHER" id="PTHR32315">
    <property type="entry name" value="ADENINE PHOSPHORIBOSYLTRANSFERASE"/>
    <property type="match status" value="1"/>
</dbReference>
<organism evidence="13">
    <name type="scientific">marine metagenome</name>
    <dbReference type="NCBI Taxonomy" id="408172"/>
    <lineage>
        <taxon>unclassified sequences</taxon>
        <taxon>metagenomes</taxon>
        <taxon>ecological metagenomes</taxon>
    </lineage>
</organism>
<dbReference type="NCBIfam" id="NF002634">
    <property type="entry name" value="PRK02304.1-3"/>
    <property type="match status" value="1"/>
</dbReference>
<dbReference type="Gene3D" id="3.40.50.2020">
    <property type="match status" value="1"/>
</dbReference>
<evidence type="ECO:0000256" key="1">
    <source>
        <dbReference type="ARBA" id="ARBA00000868"/>
    </source>
</evidence>
<comment type="catalytic activity">
    <reaction evidence="1">
        <text>AMP + diphosphate = 5-phospho-alpha-D-ribose 1-diphosphate + adenine</text>
        <dbReference type="Rhea" id="RHEA:16609"/>
        <dbReference type="ChEBI" id="CHEBI:16708"/>
        <dbReference type="ChEBI" id="CHEBI:33019"/>
        <dbReference type="ChEBI" id="CHEBI:58017"/>
        <dbReference type="ChEBI" id="CHEBI:456215"/>
        <dbReference type="EC" id="2.4.2.7"/>
    </reaction>
</comment>
<dbReference type="EMBL" id="UINC01018720">
    <property type="protein sequence ID" value="SVA78884.1"/>
    <property type="molecule type" value="Genomic_DNA"/>
</dbReference>
<dbReference type="GO" id="GO:0005737">
    <property type="term" value="C:cytoplasm"/>
    <property type="evidence" value="ECO:0007669"/>
    <property type="project" value="UniProtKB-SubCell"/>
</dbReference>
<feature type="domain" description="Phosphoribosyltransferase" evidence="12">
    <location>
        <begin position="45"/>
        <end position="152"/>
    </location>
</feature>
<keyword evidence="11" id="KW-0660">Purine salvage</keyword>
<comment type="function">
    <text evidence="2">Catalyzes a salvage reaction resulting in the formation of AMP, that is energically less costly than de novo synthesis.</text>
</comment>
<evidence type="ECO:0000256" key="5">
    <source>
        <dbReference type="ARBA" id="ARBA00008391"/>
    </source>
</evidence>
<evidence type="ECO:0000256" key="3">
    <source>
        <dbReference type="ARBA" id="ARBA00004496"/>
    </source>
</evidence>
<keyword evidence="9" id="KW-0328">Glycosyltransferase</keyword>
<dbReference type="AlphaFoldDB" id="A0A381YPK5"/>
<evidence type="ECO:0000256" key="8">
    <source>
        <dbReference type="ARBA" id="ARBA00022490"/>
    </source>
</evidence>
<dbReference type="NCBIfam" id="NF002636">
    <property type="entry name" value="PRK02304.1-5"/>
    <property type="match status" value="1"/>
</dbReference>
<dbReference type="HAMAP" id="MF_00004">
    <property type="entry name" value="Aden_phosphoribosyltr"/>
    <property type="match status" value="1"/>
</dbReference>
<dbReference type="GO" id="GO:0006168">
    <property type="term" value="P:adenine salvage"/>
    <property type="evidence" value="ECO:0007669"/>
    <property type="project" value="InterPro"/>
</dbReference>
<dbReference type="GO" id="GO:0003999">
    <property type="term" value="F:adenine phosphoribosyltransferase activity"/>
    <property type="evidence" value="ECO:0007669"/>
    <property type="project" value="UniProtKB-EC"/>
</dbReference>
<dbReference type="InterPro" id="IPR050054">
    <property type="entry name" value="UPRTase/APRTase"/>
</dbReference>
<accession>A0A381YPK5</accession>
<protein>
    <recommendedName>
        <fullName evidence="7">adenine phosphoribosyltransferase</fullName>
        <ecNumber evidence="7">2.4.2.7</ecNumber>
    </recommendedName>
</protein>
<dbReference type="GO" id="GO:0016208">
    <property type="term" value="F:AMP binding"/>
    <property type="evidence" value="ECO:0007669"/>
    <property type="project" value="TreeGrafter"/>
</dbReference>
<dbReference type="NCBIfam" id="TIGR01090">
    <property type="entry name" value="apt"/>
    <property type="match status" value="1"/>
</dbReference>
<dbReference type="Pfam" id="PF00156">
    <property type="entry name" value="Pribosyltran"/>
    <property type="match status" value="1"/>
</dbReference>
<dbReference type="SUPFAM" id="SSF53271">
    <property type="entry name" value="PRTase-like"/>
    <property type="match status" value="1"/>
</dbReference>
<gene>
    <name evidence="13" type="ORF">METZ01_LOCUS131738</name>
</gene>
<proteinExistence type="inferred from homology"/>
<evidence type="ECO:0000313" key="13">
    <source>
        <dbReference type="EMBL" id="SVA78884.1"/>
    </source>
</evidence>
<dbReference type="InterPro" id="IPR000836">
    <property type="entry name" value="PRTase_dom"/>
</dbReference>